<evidence type="ECO:0000313" key="3">
    <source>
        <dbReference type="EMBL" id="TFK19949.1"/>
    </source>
</evidence>
<keyword evidence="2" id="KW-0472">Membrane</keyword>
<feature type="compositionally biased region" description="Basic and acidic residues" evidence="1">
    <location>
        <begin position="153"/>
        <end position="165"/>
    </location>
</feature>
<dbReference type="Proteomes" id="UP000307440">
    <property type="component" value="Unassembled WGS sequence"/>
</dbReference>
<evidence type="ECO:0000313" key="4">
    <source>
        <dbReference type="Proteomes" id="UP000307440"/>
    </source>
</evidence>
<sequence length="302" mass="31655">MSEPTPGANPSDGFTARGPPPWVTGGGPPPWATGRGPPGGWGSLGPPTGAPVTETDDDGSTKYIYIMTSTPTAEVAGGVVAGNSSSVGQGPPIGAIIGGVLGGLAFLLLTIFVALFLRKRRAARLAMVDTMKPIGFDPTTTFASSTASSQKQRGSESDSGHERDTLPGYTGRRPPTYSTYLKSRLSGLPYVHFSNPFSKYPSPQGHHLSPSDASSSASSSLPTHTTVTTTRSSISKPPLDVVDRRESARPESRRSEALSTLTSYTTQVRAATRAPEFMVIEAPPPAYSTPSQYGPPHSYMTM</sequence>
<feature type="transmembrane region" description="Helical" evidence="2">
    <location>
        <begin position="93"/>
        <end position="117"/>
    </location>
</feature>
<protein>
    <submittedName>
        <fullName evidence="3">Uncharacterized protein</fullName>
    </submittedName>
</protein>
<dbReference type="CDD" id="cd12087">
    <property type="entry name" value="TM_EGFR-like"/>
    <property type="match status" value="1"/>
</dbReference>
<reference evidence="3 4" key="1">
    <citation type="journal article" date="2019" name="Nat. Ecol. Evol.">
        <title>Megaphylogeny resolves global patterns of mushroom evolution.</title>
        <authorList>
            <person name="Varga T."/>
            <person name="Krizsan K."/>
            <person name="Foldi C."/>
            <person name="Dima B."/>
            <person name="Sanchez-Garcia M."/>
            <person name="Sanchez-Ramirez S."/>
            <person name="Szollosi G.J."/>
            <person name="Szarkandi J.G."/>
            <person name="Papp V."/>
            <person name="Albert L."/>
            <person name="Andreopoulos W."/>
            <person name="Angelini C."/>
            <person name="Antonin V."/>
            <person name="Barry K.W."/>
            <person name="Bougher N.L."/>
            <person name="Buchanan P."/>
            <person name="Buyck B."/>
            <person name="Bense V."/>
            <person name="Catcheside P."/>
            <person name="Chovatia M."/>
            <person name="Cooper J."/>
            <person name="Damon W."/>
            <person name="Desjardin D."/>
            <person name="Finy P."/>
            <person name="Geml J."/>
            <person name="Haridas S."/>
            <person name="Hughes K."/>
            <person name="Justo A."/>
            <person name="Karasinski D."/>
            <person name="Kautmanova I."/>
            <person name="Kiss B."/>
            <person name="Kocsube S."/>
            <person name="Kotiranta H."/>
            <person name="LaButti K.M."/>
            <person name="Lechner B.E."/>
            <person name="Liimatainen K."/>
            <person name="Lipzen A."/>
            <person name="Lukacs Z."/>
            <person name="Mihaltcheva S."/>
            <person name="Morgado L.N."/>
            <person name="Niskanen T."/>
            <person name="Noordeloos M.E."/>
            <person name="Ohm R.A."/>
            <person name="Ortiz-Santana B."/>
            <person name="Ovrebo C."/>
            <person name="Racz N."/>
            <person name="Riley R."/>
            <person name="Savchenko A."/>
            <person name="Shiryaev A."/>
            <person name="Soop K."/>
            <person name="Spirin V."/>
            <person name="Szebenyi C."/>
            <person name="Tomsovsky M."/>
            <person name="Tulloss R.E."/>
            <person name="Uehling J."/>
            <person name="Grigoriev I.V."/>
            <person name="Vagvolgyi C."/>
            <person name="Papp T."/>
            <person name="Martin F.M."/>
            <person name="Miettinen O."/>
            <person name="Hibbett D.S."/>
            <person name="Nagy L.G."/>
        </authorList>
    </citation>
    <scope>NUCLEOTIDE SEQUENCE [LARGE SCALE GENOMIC DNA]</scope>
    <source>
        <strain evidence="3 4">CBS 121175</strain>
    </source>
</reference>
<feature type="region of interest" description="Disordered" evidence="1">
    <location>
        <begin position="201"/>
        <end position="261"/>
    </location>
</feature>
<proteinExistence type="predicted"/>
<evidence type="ECO:0000256" key="1">
    <source>
        <dbReference type="SAM" id="MobiDB-lite"/>
    </source>
</evidence>
<dbReference type="AlphaFoldDB" id="A0A5C3KI81"/>
<name>A0A5C3KI81_COPMA</name>
<keyword evidence="4" id="KW-1185">Reference proteome</keyword>
<evidence type="ECO:0000256" key="2">
    <source>
        <dbReference type="SAM" id="Phobius"/>
    </source>
</evidence>
<keyword evidence="2" id="KW-1133">Transmembrane helix</keyword>
<gene>
    <name evidence="3" type="ORF">FA15DRAFT_659475</name>
</gene>
<accession>A0A5C3KI81</accession>
<feature type="region of interest" description="Disordered" evidence="1">
    <location>
        <begin position="282"/>
        <end position="302"/>
    </location>
</feature>
<feature type="compositionally biased region" description="Low complexity" evidence="1">
    <location>
        <begin position="208"/>
        <end position="235"/>
    </location>
</feature>
<feature type="region of interest" description="Disordered" evidence="1">
    <location>
        <begin position="1"/>
        <end position="57"/>
    </location>
</feature>
<dbReference type="EMBL" id="ML210318">
    <property type="protein sequence ID" value="TFK19949.1"/>
    <property type="molecule type" value="Genomic_DNA"/>
</dbReference>
<organism evidence="3 4">
    <name type="scientific">Coprinopsis marcescibilis</name>
    <name type="common">Agaric fungus</name>
    <name type="synonym">Psathyrella marcescibilis</name>
    <dbReference type="NCBI Taxonomy" id="230819"/>
    <lineage>
        <taxon>Eukaryota</taxon>
        <taxon>Fungi</taxon>
        <taxon>Dikarya</taxon>
        <taxon>Basidiomycota</taxon>
        <taxon>Agaricomycotina</taxon>
        <taxon>Agaricomycetes</taxon>
        <taxon>Agaricomycetidae</taxon>
        <taxon>Agaricales</taxon>
        <taxon>Agaricineae</taxon>
        <taxon>Psathyrellaceae</taxon>
        <taxon>Coprinopsis</taxon>
    </lineage>
</organism>
<feature type="region of interest" description="Disordered" evidence="1">
    <location>
        <begin position="139"/>
        <end position="178"/>
    </location>
</feature>
<feature type="compositionally biased region" description="Pro residues" evidence="1">
    <location>
        <begin position="18"/>
        <end position="31"/>
    </location>
</feature>
<feature type="compositionally biased region" description="Low complexity" evidence="1">
    <location>
        <begin position="139"/>
        <end position="149"/>
    </location>
</feature>
<keyword evidence="2" id="KW-0812">Transmembrane</keyword>
<feature type="compositionally biased region" description="Basic and acidic residues" evidence="1">
    <location>
        <begin position="241"/>
        <end position="256"/>
    </location>
</feature>